<dbReference type="HAMAP" id="MF_00176">
    <property type="entry name" value="Ser_tRNA_synth_type1"/>
    <property type="match status" value="1"/>
</dbReference>
<keyword evidence="4 12" id="KW-0963">Cytoplasm</keyword>
<feature type="binding site" evidence="12 14">
    <location>
        <begin position="264"/>
        <end position="266"/>
    </location>
    <ligand>
        <name>ATP</name>
        <dbReference type="ChEBI" id="CHEBI:30616"/>
    </ligand>
</feature>
<feature type="binding site" evidence="12">
    <location>
        <position position="386"/>
    </location>
    <ligand>
        <name>L-serine</name>
        <dbReference type="ChEBI" id="CHEBI:33384"/>
    </ligand>
</feature>
<feature type="binding site" evidence="13">
    <location>
        <position position="233"/>
    </location>
    <ligand>
        <name>L-serine</name>
        <dbReference type="ChEBI" id="CHEBI:33384"/>
    </ligand>
</feature>
<dbReference type="GO" id="GO:0006434">
    <property type="term" value="P:seryl-tRNA aminoacylation"/>
    <property type="evidence" value="ECO:0007669"/>
    <property type="project" value="UniProtKB-UniRule"/>
</dbReference>
<keyword evidence="18" id="KW-1185">Reference proteome</keyword>
<name>A0A841GS04_9BACT</name>
<dbReference type="InterPro" id="IPR010978">
    <property type="entry name" value="tRNA-bd_arm"/>
</dbReference>
<comment type="domain">
    <text evidence="12">Consists of two distinct domains, a catalytic core and a N-terminal extension that is involved in tRNA binding.</text>
</comment>
<keyword evidence="15" id="KW-0175">Coiled coil</keyword>
<dbReference type="Pfam" id="PF02403">
    <property type="entry name" value="Seryl_tRNA_N"/>
    <property type="match status" value="1"/>
</dbReference>
<organism evidence="17 18">
    <name type="scientific">Thermosipho japonicus</name>
    <dbReference type="NCBI Taxonomy" id="90323"/>
    <lineage>
        <taxon>Bacteria</taxon>
        <taxon>Thermotogati</taxon>
        <taxon>Thermotogota</taxon>
        <taxon>Thermotogae</taxon>
        <taxon>Thermotogales</taxon>
        <taxon>Fervidobacteriaceae</taxon>
        <taxon>Thermosipho</taxon>
    </lineage>
</organism>
<protein>
    <recommendedName>
        <fullName evidence="12">Serine--tRNA ligase</fullName>
        <ecNumber evidence="12">6.1.1.11</ecNumber>
    </recommendedName>
    <alternativeName>
        <fullName evidence="12">Seryl-tRNA synthetase</fullName>
        <shortName evidence="12">SerRS</shortName>
    </alternativeName>
    <alternativeName>
        <fullName evidence="12">Seryl-tRNA(Ser/Sec) synthetase</fullName>
    </alternativeName>
</protein>
<dbReference type="CDD" id="cd00770">
    <property type="entry name" value="SerRS_core"/>
    <property type="match status" value="1"/>
</dbReference>
<evidence type="ECO:0000256" key="8">
    <source>
        <dbReference type="ARBA" id="ARBA00022917"/>
    </source>
</evidence>
<feature type="binding site" evidence="13">
    <location>
        <position position="384"/>
    </location>
    <ligand>
        <name>L-serine</name>
        <dbReference type="ChEBI" id="CHEBI:33384"/>
    </ligand>
</feature>
<evidence type="ECO:0000256" key="6">
    <source>
        <dbReference type="ARBA" id="ARBA00022741"/>
    </source>
</evidence>
<dbReference type="Gene3D" id="3.30.930.10">
    <property type="entry name" value="Bira Bifunctional Protein, Domain 2"/>
    <property type="match status" value="1"/>
</dbReference>
<keyword evidence="6 12" id="KW-0547">Nucleotide-binding</keyword>
<dbReference type="Gene3D" id="1.10.287.40">
    <property type="entry name" value="Serine-tRNA synthetase, tRNA binding domain"/>
    <property type="match status" value="1"/>
</dbReference>
<dbReference type="AlphaFoldDB" id="A0A841GS04"/>
<comment type="subunit">
    <text evidence="12">Homodimer. The tRNA molecule binds across the dimer.</text>
</comment>
<evidence type="ECO:0000256" key="11">
    <source>
        <dbReference type="ARBA" id="ARBA00048823"/>
    </source>
</evidence>
<comment type="caution">
    <text evidence="12">Lacks conserved residue(s) required for the propagation of feature annotation.</text>
</comment>
<dbReference type="UniPathway" id="UPA00906">
    <property type="reaction ID" value="UER00895"/>
</dbReference>
<dbReference type="GO" id="GO:0004828">
    <property type="term" value="F:serine-tRNA ligase activity"/>
    <property type="evidence" value="ECO:0007669"/>
    <property type="project" value="UniProtKB-UniRule"/>
</dbReference>
<dbReference type="InterPro" id="IPR042103">
    <property type="entry name" value="SerRS_1_N_sf"/>
</dbReference>
<evidence type="ECO:0000256" key="3">
    <source>
        <dbReference type="ARBA" id="ARBA00010728"/>
    </source>
</evidence>
<gene>
    <name evidence="12" type="primary">serS</name>
    <name evidence="17" type="ORF">HNP65_000927</name>
</gene>
<keyword evidence="7 12" id="KW-0067">ATP-binding</keyword>
<feature type="binding site" evidence="13">
    <location>
        <position position="264"/>
    </location>
    <ligand>
        <name>L-serine</name>
        <dbReference type="ChEBI" id="CHEBI:33384"/>
    </ligand>
</feature>
<dbReference type="PRINTS" id="PR00981">
    <property type="entry name" value="TRNASYNTHSER"/>
</dbReference>
<dbReference type="RefSeq" id="WP_184619160.1">
    <property type="nucleotide sequence ID" value="NZ_JACHEX010000002.1"/>
</dbReference>
<accession>A0A841GS04</accession>
<dbReference type="InterPro" id="IPR033729">
    <property type="entry name" value="SerRS_core"/>
</dbReference>
<proteinExistence type="inferred from homology"/>
<comment type="function">
    <text evidence="12">Catalyzes the attachment of serine to tRNA(Ser). Is also able to aminoacylate tRNA(Sec) with serine, to form the misacylated tRNA L-seryl-tRNA(Sec), which will be further converted into selenocysteinyl-tRNA(Sec).</text>
</comment>
<dbReference type="Proteomes" id="UP000555828">
    <property type="component" value="Unassembled WGS sequence"/>
</dbReference>
<feature type="binding site" evidence="12">
    <location>
        <begin position="233"/>
        <end position="235"/>
    </location>
    <ligand>
        <name>L-serine</name>
        <dbReference type="ChEBI" id="CHEBI:33384"/>
    </ligand>
</feature>
<dbReference type="InterPro" id="IPR002317">
    <property type="entry name" value="Ser-tRNA-ligase_type_1"/>
</dbReference>
<reference evidence="17 18" key="1">
    <citation type="submission" date="2020-08" db="EMBL/GenBank/DDBJ databases">
        <title>Genomic Encyclopedia of Type Strains, Phase IV (KMG-IV): sequencing the most valuable type-strain genomes for metagenomic binning, comparative biology and taxonomic classification.</title>
        <authorList>
            <person name="Goeker M."/>
        </authorList>
    </citation>
    <scope>NUCLEOTIDE SEQUENCE [LARGE SCALE GENOMIC DNA]</scope>
    <source>
        <strain evidence="17 18">DSM 13481</strain>
    </source>
</reference>
<dbReference type="InterPro" id="IPR045864">
    <property type="entry name" value="aa-tRNA-synth_II/BPL/LPL"/>
</dbReference>
<evidence type="ECO:0000256" key="7">
    <source>
        <dbReference type="ARBA" id="ARBA00022840"/>
    </source>
</evidence>
<evidence type="ECO:0000313" key="18">
    <source>
        <dbReference type="Proteomes" id="UP000555828"/>
    </source>
</evidence>
<dbReference type="EC" id="6.1.1.11" evidence="12"/>
<sequence>MIDVKLLRKSPEIFYDALKKRNMETEIIDKILDVDKEWRQLVAKVNELKAKRNEFSKLVAKAKAEKDNEKASKLIEESKKIGEEIKKIEEQEKKLEEEMQNLALNIPNIPSEDVSFGKDESENVEIRRWGEPRKFDFEPKAHWDLGPELSMMDFERGAKLSGSRFTVLYSYLARLERALIQFMLDVHTREHGYTEVWVPQLVKRDAMLWTGKLPKFEEDAYRIEKDDMFLIPTAEVPLVALHAQEILSEKDLPIKYTAYSACYRREAGSYGKDVRGMIRQHQFDKVELVWITTPERSFEDLEKLTQDAERILQLLELPYRVVSLCSGDLGFVSAKTYDIEVWLPSYNSYKEISSCSNTTDFQTRRSNIRYRGSDNKLHYAHALNGSGLAVGRTLVAIVENYQNKDGSITVPKVLVPYMGVEKIEVR</sequence>
<dbReference type="InterPro" id="IPR015866">
    <property type="entry name" value="Ser-tRNA-synth_1_N"/>
</dbReference>
<dbReference type="PANTHER" id="PTHR43697">
    <property type="entry name" value="SERYL-TRNA SYNTHETASE"/>
    <property type="match status" value="1"/>
</dbReference>
<dbReference type="SUPFAM" id="SSF46589">
    <property type="entry name" value="tRNA-binding arm"/>
    <property type="match status" value="1"/>
</dbReference>
<evidence type="ECO:0000256" key="1">
    <source>
        <dbReference type="ARBA" id="ARBA00004496"/>
    </source>
</evidence>
<feature type="binding site" evidence="12 14">
    <location>
        <begin position="351"/>
        <end position="354"/>
    </location>
    <ligand>
        <name>ATP</name>
        <dbReference type="ChEBI" id="CHEBI:30616"/>
    </ligand>
</feature>
<dbReference type="PIRSF" id="PIRSF001529">
    <property type="entry name" value="Ser-tRNA-synth_IIa"/>
    <property type="match status" value="1"/>
</dbReference>
<evidence type="ECO:0000256" key="4">
    <source>
        <dbReference type="ARBA" id="ARBA00022490"/>
    </source>
</evidence>
<keyword evidence="5 12" id="KW-0436">Ligase</keyword>
<evidence type="ECO:0000256" key="14">
    <source>
        <dbReference type="PIRSR" id="PIRSR001529-2"/>
    </source>
</evidence>
<dbReference type="NCBIfam" id="TIGR00414">
    <property type="entry name" value="serS"/>
    <property type="match status" value="1"/>
</dbReference>
<evidence type="ECO:0000256" key="5">
    <source>
        <dbReference type="ARBA" id="ARBA00022598"/>
    </source>
</evidence>
<evidence type="ECO:0000256" key="12">
    <source>
        <dbReference type="HAMAP-Rule" id="MF_00176"/>
    </source>
</evidence>
<evidence type="ECO:0000256" key="9">
    <source>
        <dbReference type="ARBA" id="ARBA00023146"/>
    </source>
</evidence>
<comment type="catalytic activity">
    <reaction evidence="11 12">
        <text>tRNA(Ser) + L-serine + ATP = L-seryl-tRNA(Ser) + AMP + diphosphate + H(+)</text>
        <dbReference type="Rhea" id="RHEA:12292"/>
        <dbReference type="Rhea" id="RHEA-COMP:9669"/>
        <dbReference type="Rhea" id="RHEA-COMP:9703"/>
        <dbReference type="ChEBI" id="CHEBI:15378"/>
        <dbReference type="ChEBI" id="CHEBI:30616"/>
        <dbReference type="ChEBI" id="CHEBI:33019"/>
        <dbReference type="ChEBI" id="CHEBI:33384"/>
        <dbReference type="ChEBI" id="CHEBI:78442"/>
        <dbReference type="ChEBI" id="CHEBI:78533"/>
        <dbReference type="ChEBI" id="CHEBI:456215"/>
        <dbReference type="EC" id="6.1.1.11"/>
    </reaction>
</comment>
<dbReference type="PROSITE" id="PS50862">
    <property type="entry name" value="AA_TRNA_LIGASE_II"/>
    <property type="match status" value="1"/>
</dbReference>
<evidence type="ECO:0000256" key="2">
    <source>
        <dbReference type="ARBA" id="ARBA00005045"/>
    </source>
</evidence>
<comment type="caution">
    <text evidence="17">The sequence shown here is derived from an EMBL/GenBank/DDBJ whole genome shotgun (WGS) entry which is preliminary data.</text>
</comment>
<dbReference type="SUPFAM" id="SSF55681">
    <property type="entry name" value="Class II aaRS and biotin synthetases"/>
    <property type="match status" value="1"/>
</dbReference>
<evidence type="ECO:0000256" key="15">
    <source>
        <dbReference type="SAM" id="Coils"/>
    </source>
</evidence>
<feature type="coiled-coil region" evidence="15">
    <location>
        <begin position="45"/>
        <end position="105"/>
    </location>
</feature>
<evidence type="ECO:0000256" key="10">
    <source>
        <dbReference type="ARBA" id="ARBA00047929"/>
    </source>
</evidence>
<evidence type="ECO:0000313" key="17">
    <source>
        <dbReference type="EMBL" id="MBB6062489.1"/>
    </source>
</evidence>
<keyword evidence="9 12" id="KW-0030">Aminoacyl-tRNA synthetase</keyword>
<comment type="catalytic activity">
    <reaction evidence="10 12">
        <text>tRNA(Sec) + L-serine + ATP = L-seryl-tRNA(Sec) + AMP + diphosphate + H(+)</text>
        <dbReference type="Rhea" id="RHEA:42580"/>
        <dbReference type="Rhea" id="RHEA-COMP:9742"/>
        <dbReference type="Rhea" id="RHEA-COMP:10128"/>
        <dbReference type="ChEBI" id="CHEBI:15378"/>
        <dbReference type="ChEBI" id="CHEBI:30616"/>
        <dbReference type="ChEBI" id="CHEBI:33019"/>
        <dbReference type="ChEBI" id="CHEBI:33384"/>
        <dbReference type="ChEBI" id="CHEBI:78442"/>
        <dbReference type="ChEBI" id="CHEBI:78533"/>
        <dbReference type="ChEBI" id="CHEBI:456215"/>
        <dbReference type="EC" id="6.1.1.11"/>
    </reaction>
</comment>
<feature type="domain" description="Aminoacyl-transfer RNA synthetases class-II family profile" evidence="16">
    <location>
        <begin position="169"/>
        <end position="411"/>
    </location>
</feature>
<dbReference type="Pfam" id="PF00587">
    <property type="entry name" value="tRNA-synt_2b"/>
    <property type="match status" value="1"/>
</dbReference>
<comment type="pathway">
    <text evidence="2 12">Aminoacyl-tRNA biosynthesis; selenocysteinyl-tRNA(Sec) biosynthesis; L-seryl-tRNA(Sec) from L-serine and tRNA(Sec): step 1/1.</text>
</comment>
<comment type="subcellular location">
    <subcellularLocation>
        <location evidence="1 12">Cytoplasm</location>
    </subcellularLocation>
</comment>
<keyword evidence="8 12" id="KW-0648">Protein biosynthesis</keyword>
<feature type="binding site" evidence="12 13">
    <location>
        <position position="287"/>
    </location>
    <ligand>
        <name>L-serine</name>
        <dbReference type="ChEBI" id="CHEBI:33384"/>
    </ligand>
</feature>
<dbReference type="GO" id="GO:0005524">
    <property type="term" value="F:ATP binding"/>
    <property type="evidence" value="ECO:0007669"/>
    <property type="project" value="UniProtKB-UniRule"/>
</dbReference>
<evidence type="ECO:0000259" key="16">
    <source>
        <dbReference type="PROSITE" id="PS50862"/>
    </source>
</evidence>
<dbReference type="InterPro" id="IPR006195">
    <property type="entry name" value="aa-tRNA-synth_II"/>
</dbReference>
<dbReference type="InterPro" id="IPR002314">
    <property type="entry name" value="aa-tRNA-synt_IIb"/>
</dbReference>
<dbReference type="PANTHER" id="PTHR43697:SF1">
    <property type="entry name" value="SERINE--TRNA LIGASE"/>
    <property type="match status" value="1"/>
</dbReference>
<dbReference type="GO" id="GO:0016260">
    <property type="term" value="P:selenocysteine biosynthetic process"/>
    <property type="evidence" value="ECO:0007669"/>
    <property type="project" value="UniProtKB-UniRule"/>
</dbReference>
<evidence type="ECO:0000256" key="13">
    <source>
        <dbReference type="PIRSR" id="PIRSR001529-1"/>
    </source>
</evidence>
<dbReference type="GO" id="GO:0005737">
    <property type="term" value="C:cytoplasm"/>
    <property type="evidence" value="ECO:0007669"/>
    <property type="project" value="UniProtKB-SubCell"/>
</dbReference>
<comment type="similarity">
    <text evidence="3 12">Belongs to the class-II aminoacyl-tRNA synthetase family. Type-1 seryl-tRNA synthetase subfamily.</text>
</comment>
<dbReference type="EMBL" id="JACHEX010000002">
    <property type="protein sequence ID" value="MBB6062489.1"/>
    <property type="molecule type" value="Genomic_DNA"/>
</dbReference>